<reference evidence="1 2" key="1">
    <citation type="journal article" date="2019" name="Sci. Rep.">
        <title>Orb-weaving spider Araneus ventricosus genome elucidates the spidroin gene catalogue.</title>
        <authorList>
            <person name="Kono N."/>
            <person name="Nakamura H."/>
            <person name="Ohtoshi R."/>
            <person name="Moran D.A.P."/>
            <person name="Shinohara A."/>
            <person name="Yoshida Y."/>
            <person name="Fujiwara M."/>
            <person name="Mori M."/>
            <person name="Tomita M."/>
            <person name="Arakawa K."/>
        </authorList>
    </citation>
    <scope>NUCLEOTIDE SEQUENCE [LARGE SCALE GENOMIC DNA]</scope>
</reference>
<evidence type="ECO:0000313" key="1">
    <source>
        <dbReference type="EMBL" id="GBO24818.1"/>
    </source>
</evidence>
<sequence>MGFKNEKRHSLFLLCRVGLLPGPADVVPSAGTSVNEPFLLVIELSSSSVTGGHLGSSLPLHETPVFSTLFMAGQIHTSLTHRAEPLPIGSIYLFELRLYYQLLVARILLIRTEGIS</sequence>
<proteinExistence type="predicted"/>
<accession>A0A4Y2VK63</accession>
<gene>
    <name evidence="1" type="ORF">AVEN_207356_1</name>
</gene>
<dbReference type="EMBL" id="BGPR01047793">
    <property type="protein sequence ID" value="GBO24818.1"/>
    <property type="molecule type" value="Genomic_DNA"/>
</dbReference>
<protein>
    <submittedName>
        <fullName evidence="1">Uncharacterized protein</fullName>
    </submittedName>
</protein>
<keyword evidence="2" id="KW-1185">Reference proteome</keyword>
<organism evidence="1 2">
    <name type="scientific">Araneus ventricosus</name>
    <name type="common">Orbweaver spider</name>
    <name type="synonym">Epeira ventricosa</name>
    <dbReference type="NCBI Taxonomy" id="182803"/>
    <lineage>
        <taxon>Eukaryota</taxon>
        <taxon>Metazoa</taxon>
        <taxon>Ecdysozoa</taxon>
        <taxon>Arthropoda</taxon>
        <taxon>Chelicerata</taxon>
        <taxon>Arachnida</taxon>
        <taxon>Araneae</taxon>
        <taxon>Araneomorphae</taxon>
        <taxon>Entelegynae</taxon>
        <taxon>Araneoidea</taxon>
        <taxon>Araneidae</taxon>
        <taxon>Araneus</taxon>
    </lineage>
</organism>
<name>A0A4Y2VK63_ARAVE</name>
<evidence type="ECO:0000313" key="2">
    <source>
        <dbReference type="Proteomes" id="UP000499080"/>
    </source>
</evidence>
<comment type="caution">
    <text evidence="1">The sequence shown here is derived from an EMBL/GenBank/DDBJ whole genome shotgun (WGS) entry which is preliminary data.</text>
</comment>
<dbReference type="AlphaFoldDB" id="A0A4Y2VK63"/>
<dbReference type="Proteomes" id="UP000499080">
    <property type="component" value="Unassembled WGS sequence"/>
</dbReference>